<evidence type="ECO:0000259" key="11">
    <source>
        <dbReference type="Pfam" id="PF07730"/>
    </source>
</evidence>
<reference evidence="13" key="1">
    <citation type="submission" date="2016-06" db="EMBL/GenBank/DDBJ databases">
        <authorList>
            <person name="Varghese N."/>
            <person name="Submissions Spin"/>
        </authorList>
    </citation>
    <scope>NUCLEOTIDE SEQUENCE [LARGE SCALE GENOMIC DNA]</scope>
    <source>
        <strain evidence="13">DSM 45161</strain>
    </source>
</reference>
<evidence type="ECO:0000256" key="5">
    <source>
        <dbReference type="ARBA" id="ARBA00022741"/>
    </source>
</evidence>
<keyword evidence="3" id="KW-0597">Phosphoprotein</keyword>
<keyword evidence="8" id="KW-0902">Two-component regulatory system</keyword>
<name>A0A1C5JNJ2_9ACTN</name>
<accession>A0A1C5JNJ2</accession>
<keyword evidence="4" id="KW-0808">Transferase</keyword>
<dbReference type="CDD" id="cd16917">
    <property type="entry name" value="HATPase_UhpB-NarQ-NarX-like"/>
    <property type="match status" value="1"/>
</dbReference>
<proteinExistence type="predicted"/>
<dbReference type="InterPro" id="IPR011712">
    <property type="entry name" value="Sig_transdc_His_kin_sub3_dim/P"/>
</dbReference>
<evidence type="ECO:0000256" key="6">
    <source>
        <dbReference type="ARBA" id="ARBA00022777"/>
    </source>
</evidence>
<feature type="domain" description="Signal transduction histidine kinase subgroup 3 dimerisation and phosphoacceptor" evidence="11">
    <location>
        <begin position="173"/>
        <end position="238"/>
    </location>
</feature>
<evidence type="ECO:0000256" key="8">
    <source>
        <dbReference type="ARBA" id="ARBA00023012"/>
    </source>
</evidence>
<dbReference type="PANTHER" id="PTHR24421:SF10">
    <property type="entry name" value="NITRATE_NITRITE SENSOR PROTEIN NARQ"/>
    <property type="match status" value="1"/>
</dbReference>
<dbReference type="AlphaFoldDB" id="A0A1C5JNJ2"/>
<evidence type="ECO:0000313" key="12">
    <source>
        <dbReference type="EMBL" id="SCG71901.1"/>
    </source>
</evidence>
<feature type="transmembrane region" description="Helical" evidence="10">
    <location>
        <begin position="118"/>
        <end position="137"/>
    </location>
</feature>
<comment type="catalytic activity">
    <reaction evidence="1">
        <text>ATP + protein L-histidine = ADP + protein N-phospho-L-histidine.</text>
        <dbReference type="EC" id="2.7.13.3"/>
    </reaction>
</comment>
<feature type="region of interest" description="Disordered" evidence="9">
    <location>
        <begin position="497"/>
        <end position="519"/>
    </location>
</feature>
<dbReference type="RefSeq" id="WP_231933377.1">
    <property type="nucleotide sequence ID" value="NZ_LT607753.1"/>
</dbReference>
<evidence type="ECO:0000256" key="4">
    <source>
        <dbReference type="ARBA" id="ARBA00022679"/>
    </source>
</evidence>
<dbReference type="Proteomes" id="UP000198215">
    <property type="component" value="Chromosome I"/>
</dbReference>
<dbReference type="PANTHER" id="PTHR24421">
    <property type="entry name" value="NITRATE/NITRITE SENSOR PROTEIN NARX-RELATED"/>
    <property type="match status" value="1"/>
</dbReference>
<dbReference type="InterPro" id="IPR036890">
    <property type="entry name" value="HATPase_C_sf"/>
</dbReference>
<evidence type="ECO:0000256" key="10">
    <source>
        <dbReference type="SAM" id="Phobius"/>
    </source>
</evidence>
<keyword evidence="13" id="KW-1185">Reference proteome</keyword>
<feature type="transmembrane region" description="Helical" evidence="10">
    <location>
        <begin position="451"/>
        <end position="473"/>
    </location>
</feature>
<organism evidence="12 13">
    <name type="scientific">Micromonospora coxensis</name>
    <dbReference type="NCBI Taxonomy" id="356852"/>
    <lineage>
        <taxon>Bacteria</taxon>
        <taxon>Bacillati</taxon>
        <taxon>Actinomycetota</taxon>
        <taxon>Actinomycetes</taxon>
        <taxon>Micromonosporales</taxon>
        <taxon>Micromonosporaceae</taxon>
        <taxon>Micromonospora</taxon>
    </lineage>
</organism>
<evidence type="ECO:0000256" key="3">
    <source>
        <dbReference type="ARBA" id="ARBA00022553"/>
    </source>
</evidence>
<keyword evidence="10" id="KW-0812">Transmembrane</keyword>
<dbReference type="Pfam" id="PF07730">
    <property type="entry name" value="HisKA_3"/>
    <property type="match status" value="1"/>
</dbReference>
<dbReference type="SUPFAM" id="SSF55874">
    <property type="entry name" value="ATPase domain of HSP90 chaperone/DNA topoisomerase II/histidine kinase"/>
    <property type="match status" value="1"/>
</dbReference>
<evidence type="ECO:0000313" key="13">
    <source>
        <dbReference type="Proteomes" id="UP000198215"/>
    </source>
</evidence>
<dbReference type="Gene3D" id="3.30.565.10">
    <property type="entry name" value="Histidine kinase-like ATPase, C-terminal domain"/>
    <property type="match status" value="1"/>
</dbReference>
<evidence type="ECO:0000256" key="9">
    <source>
        <dbReference type="SAM" id="MobiDB-lite"/>
    </source>
</evidence>
<feature type="transmembrane region" description="Helical" evidence="10">
    <location>
        <begin position="57"/>
        <end position="83"/>
    </location>
</feature>
<evidence type="ECO:0000256" key="1">
    <source>
        <dbReference type="ARBA" id="ARBA00000085"/>
    </source>
</evidence>
<dbReference type="InterPro" id="IPR050482">
    <property type="entry name" value="Sensor_HK_TwoCompSys"/>
</dbReference>
<feature type="compositionally biased region" description="Pro residues" evidence="9">
    <location>
        <begin position="506"/>
        <end position="515"/>
    </location>
</feature>
<keyword evidence="7" id="KW-0067">ATP-binding</keyword>
<dbReference type="GO" id="GO:0000155">
    <property type="term" value="F:phosphorelay sensor kinase activity"/>
    <property type="evidence" value="ECO:0007669"/>
    <property type="project" value="InterPro"/>
</dbReference>
<keyword evidence="6 12" id="KW-0418">Kinase</keyword>
<protein>
    <recommendedName>
        <fullName evidence="2">histidine kinase</fullName>
        <ecNumber evidence="2">2.7.13.3</ecNumber>
    </recommendedName>
</protein>
<feature type="region of interest" description="Disordered" evidence="9">
    <location>
        <begin position="409"/>
        <end position="430"/>
    </location>
</feature>
<feature type="transmembrane region" description="Helical" evidence="10">
    <location>
        <begin position="95"/>
        <end position="112"/>
    </location>
</feature>
<dbReference type="Gene3D" id="1.20.5.1930">
    <property type="match status" value="1"/>
</dbReference>
<feature type="transmembrane region" description="Helical" evidence="10">
    <location>
        <begin position="33"/>
        <end position="51"/>
    </location>
</feature>
<keyword evidence="10" id="KW-1133">Transmembrane helix</keyword>
<evidence type="ECO:0000256" key="7">
    <source>
        <dbReference type="ARBA" id="ARBA00022840"/>
    </source>
</evidence>
<gene>
    <name evidence="12" type="ORF">GA0070614_4907</name>
</gene>
<dbReference type="GO" id="GO:0005524">
    <property type="term" value="F:ATP binding"/>
    <property type="evidence" value="ECO:0007669"/>
    <property type="project" value="UniProtKB-KW"/>
</dbReference>
<sequence>MRDLRRWTGDLGLWAVLAAPVAYARLTPPHERWIVPLLGGSLLLLAVAVVVGRRLPAVAVLLVLGGSVVDGNFVFALLAFSYLAGWRGERATPAAALYAAVAGVGTVLHLAVLDTGMATWFLLSCVLLGAGVLPWLVGRYRRQHQALTLAGWEHAEAVEREQQGAAERIRLRERARIAQDMHDSLGHELSLIALRAAALEVAGDLDDRHRVAAGELRASVAAATERLHRIIGVLREADAPATTRPVGESVADLVDGAREAGMAVRTRLCPEAADLPEPAGQLAHRVVREALTNAARYAPGAPVTVTLDADADADDDGIRVRVVNAPPPAGPLPGPASHGSGLLALTEGVRLVGGALHAGPTDDGGFAVSARLPRTAGFAATPDEPTAAGGPADVGGCAVSARPPRPAGIVATPDGPTVVGGPTGPAVVRPGRPALAARQRMHAARRDVRRSLLAALGAPPAVALLLCLVYYPVATADAVLDASSFAQMRIGAPRAELSGLPRRQVEPPPDEPAPAPGTRCEYYTDGNFPLAQPTWRLCFADGRLTSKGRTTT</sequence>
<dbReference type="GO" id="GO:0046983">
    <property type="term" value="F:protein dimerization activity"/>
    <property type="evidence" value="ECO:0007669"/>
    <property type="project" value="InterPro"/>
</dbReference>
<dbReference type="EC" id="2.7.13.3" evidence="2"/>
<feature type="compositionally biased region" description="Low complexity" evidence="9">
    <location>
        <begin position="410"/>
        <end position="430"/>
    </location>
</feature>
<keyword evidence="10" id="KW-0472">Membrane</keyword>
<evidence type="ECO:0000256" key="2">
    <source>
        <dbReference type="ARBA" id="ARBA00012438"/>
    </source>
</evidence>
<dbReference type="GO" id="GO:0016020">
    <property type="term" value="C:membrane"/>
    <property type="evidence" value="ECO:0007669"/>
    <property type="project" value="InterPro"/>
</dbReference>
<dbReference type="EMBL" id="LT607753">
    <property type="protein sequence ID" value="SCG71901.1"/>
    <property type="molecule type" value="Genomic_DNA"/>
</dbReference>
<keyword evidence="5" id="KW-0547">Nucleotide-binding</keyword>